<name>A0AA36JT90_9DINO</name>
<organism evidence="1 2">
    <name type="scientific">Effrenium voratum</name>
    <dbReference type="NCBI Taxonomy" id="2562239"/>
    <lineage>
        <taxon>Eukaryota</taxon>
        <taxon>Sar</taxon>
        <taxon>Alveolata</taxon>
        <taxon>Dinophyceae</taxon>
        <taxon>Suessiales</taxon>
        <taxon>Symbiodiniaceae</taxon>
        <taxon>Effrenium</taxon>
    </lineage>
</organism>
<gene>
    <name evidence="1" type="ORF">EVOR1521_LOCUS32049</name>
</gene>
<sequence>MVQNFLLSFNWICQNVPVKVPAGRRQLNPYLDSSSTIASESLLLRFPAAFCGVNSAGFGTHVHAITWNSR</sequence>
<comment type="caution">
    <text evidence="1">The sequence shown here is derived from an EMBL/GenBank/DDBJ whole genome shotgun (WGS) entry which is preliminary data.</text>
</comment>
<dbReference type="Proteomes" id="UP001178507">
    <property type="component" value="Unassembled WGS sequence"/>
</dbReference>
<dbReference type="AlphaFoldDB" id="A0AA36JT90"/>
<evidence type="ECO:0000313" key="1">
    <source>
        <dbReference type="EMBL" id="CAJ1411495.1"/>
    </source>
</evidence>
<protein>
    <submittedName>
        <fullName evidence="1">Uncharacterized protein</fullName>
    </submittedName>
</protein>
<keyword evidence="2" id="KW-1185">Reference proteome</keyword>
<accession>A0AA36JT90</accession>
<evidence type="ECO:0000313" key="2">
    <source>
        <dbReference type="Proteomes" id="UP001178507"/>
    </source>
</evidence>
<dbReference type="EMBL" id="CAUJNA010003878">
    <property type="protein sequence ID" value="CAJ1411495.1"/>
    <property type="molecule type" value="Genomic_DNA"/>
</dbReference>
<reference evidence="1" key="1">
    <citation type="submission" date="2023-08" db="EMBL/GenBank/DDBJ databases">
        <authorList>
            <person name="Chen Y."/>
            <person name="Shah S."/>
            <person name="Dougan E. K."/>
            <person name="Thang M."/>
            <person name="Chan C."/>
        </authorList>
    </citation>
    <scope>NUCLEOTIDE SEQUENCE</scope>
</reference>
<proteinExistence type="predicted"/>